<evidence type="ECO:0000256" key="3">
    <source>
        <dbReference type="ARBA" id="ARBA00022741"/>
    </source>
</evidence>
<dbReference type="EC" id="3.6.4.13" evidence="2"/>
<evidence type="ECO:0000256" key="4">
    <source>
        <dbReference type="ARBA" id="ARBA00022801"/>
    </source>
</evidence>
<sequence length="1339" mass="153273">MSYQSLNITYPDLPVVEHREEFFEMLEKHQVVIVKADTGSGKSTQLPKFLLEWYATVRHSREGENLTDAVRERDPRLRGDDMSVFKIGVTEPRRLAAISIADRLREELKDETLVSTKIRFWEQGQSDAPIKVMTDGILLQEFRRDRLFRQYSAIVIDEAHERSLNIDILLGIFKTVLQERPEFKLIVASATLDAKLFEEFYDNSCVLEAEGRTFPVEVEYYFGTGNVILSGAKDPDQKFRDISGKGDSGLLDEARDAILDLETRHRDHLLCFLPTERDIQDLAAELAHELDSATFDILPLYGRMSPDEQRRIFRHTEKTRVVLATNIAETSLTIPGIAYVVDTGTARISRYNAQSRIQGLPVEDISKASARQRTGRAGRVKPGVCIRLYSPEDFEKRDEFTEPEIRRSNLANVVLQLRSLGLELENFPFLQSPPHSAFRGAYKTLFELGALTADNASGHVTKLGREMTRLPMDVALSAVLLRARDAGVLQPALIVCSALSIQDPRVVPSEEPERTRIRQLHRKFAGHKSDFLTFICMWNAFCAEWDGKTWNKLRKFCDKNSLHFLRCREWIDLYEQFGRILDVKFENRVCPLDSFHRDNLHIALLSGFLGGIALRDIENGCYRLVSGRETHVFPGSDLYGKSAEWLFSAEVRETSRIFLNKAAEIKPEWIMQVAEPFCTRRWYAPTWNQERGFVEAVEEVSFRGLVISRGHRVDYARVNPGECAEIFWREAVVLGQMARPFAFMTHNERVVEDLHALEARKRQFGLAPSEDALVDYYVRIAHEVNSIKTLKDYIREHTDQFLKFDAKFWLDQLDERTLASSLQTRDERGYNRIVIPGTIRKSEQGESRADLQPSLGGTLEQFRIEGLDGSSRMVMGEMVFDAMRDCDGITLDLPYDMLPQVTPATLALSIHQWREWMEESVIREMPKAAKKQLDGKRTFIDDAFCDKLKEKPHKAPLFSLYEVFAEMKQLDCDIPTVTPEKENHLRIHAKIFKQGFPEKFPTEINPEWGSFRLFAAVRPVLVTFGIDFALGDMRFGWRLGESALMTPAESAFWQTFRKRVEGRSLRDGGSESAMTMITDRLNMLETGGLYSDGFKTALKSWVLKSLTADNLDANRCVRFSGLEYSRGKKIRDFKNLAASTRSEDEEMRLALVRATYESALLGADAFVKFWDVLREFSVAMRQGGDHARDAVAALMAKNKSISKVAALYLPDHKENTLFERLSVLGGALDARNSKALDARDSSPIGEKIDLSVKDLREMFRPFLKARFMKDHELKNARDILSKMERMQQDDSEYPELYLQASAMLEDFEILKFKRKGDDTEEIIEEDSLAKLKGRFGRLK</sequence>
<evidence type="ECO:0000256" key="1">
    <source>
        <dbReference type="ARBA" id="ARBA00008792"/>
    </source>
</evidence>
<dbReference type="InterPro" id="IPR024590">
    <property type="entry name" value="HrpA_C"/>
</dbReference>
<feature type="domain" description="Helicase ATP-binding" evidence="7">
    <location>
        <begin position="23"/>
        <end position="210"/>
    </location>
</feature>
<dbReference type="Pfam" id="PF07717">
    <property type="entry name" value="OB_NTP_bind"/>
    <property type="match status" value="1"/>
</dbReference>
<dbReference type="EMBL" id="KJ631386">
    <property type="protein sequence ID" value="AIF25998.1"/>
    <property type="molecule type" value="Genomic_DNA"/>
</dbReference>
<dbReference type="GO" id="GO:0003724">
    <property type="term" value="F:RNA helicase activity"/>
    <property type="evidence" value="ECO:0007669"/>
    <property type="project" value="UniProtKB-EC"/>
</dbReference>
<dbReference type="GO" id="GO:0016787">
    <property type="term" value="F:hydrolase activity"/>
    <property type="evidence" value="ECO:0007669"/>
    <property type="project" value="UniProtKB-KW"/>
</dbReference>
<dbReference type="CDD" id="cd17917">
    <property type="entry name" value="DEXHc_RHA-like"/>
    <property type="match status" value="1"/>
</dbReference>
<dbReference type="Pfam" id="PF00270">
    <property type="entry name" value="DEAD"/>
    <property type="match status" value="1"/>
</dbReference>
<dbReference type="Gene3D" id="3.40.50.300">
    <property type="entry name" value="P-loop containing nucleotide triphosphate hydrolases"/>
    <property type="match status" value="2"/>
</dbReference>
<dbReference type="PANTHER" id="PTHR18934">
    <property type="entry name" value="ATP-DEPENDENT RNA HELICASE"/>
    <property type="match status" value="1"/>
</dbReference>
<dbReference type="PROSITE" id="PS00690">
    <property type="entry name" value="DEAH_ATP_HELICASE"/>
    <property type="match status" value="1"/>
</dbReference>
<evidence type="ECO:0000259" key="7">
    <source>
        <dbReference type="PROSITE" id="PS51192"/>
    </source>
</evidence>
<evidence type="ECO:0000256" key="5">
    <source>
        <dbReference type="ARBA" id="ARBA00022806"/>
    </source>
</evidence>
<proteinExistence type="inferred from homology"/>
<keyword evidence="5 9" id="KW-0347">Helicase</keyword>
<dbReference type="InterPro" id="IPR027417">
    <property type="entry name" value="P-loop_NTPase"/>
</dbReference>
<dbReference type="InterPro" id="IPR002464">
    <property type="entry name" value="DNA/RNA_helicase_DEAH_CS"/>
</dbReference>
<dbReference type="GO" id="GO:0005524">
    <property type="term" value="F:ATP binding"/>
    <property type="evidence" value="ECO:0007669"/>
    <property type="project" value="UniProtKB-KW"/>
</dbReference>
<dbReference type="GO" id="GO:0003723">
    <property type="term" value="F:RNA binding"/>
    <property type="evidence" value="ECO:0007669"/>
    <property type="project" value="TreeGrafter"/>
</dbReference>
<evidence type="ECO:0000256" key="2">
    <source>
        <dbReference type="ARBA" id="ARBA00012552"/>
    </source>
</evidence>
<keyword evidence="3" id="KW-0547">Nucleotide-binding</keyword>
<dbReference type="SMART" id="SM00487">
    <property type="entry name" value="DEXDc"/>
    <property type="match status" value="1"/>
</dbReference>
<keyword evidence="6" id="KW-0067">ATP-binding</keyword>
<keyword evidence="4" id="KW-0378">Hydrolase</keyword>
<dbReference type="SMART" id="SM00847">
    <property type="entry name" value="HA2"/>
    <property type="match status" value="1"/>
</dbReference>
<dbReference type="InterPro" id="IPR007502">
    <property type="entry name" value="Helicase-assoc_dom"/>
</dbReference>
<dbReference type="PROSITE" id="PS51192">
    <property type="entry name" value="HELICASE_ATP_BIND_1"/>
    <property type="match status" value="1"/>
</dbReference>
<evidence type="ECO:0000313" key="9">
    <source>
        <dbReference type="EMBL" id="AIF25998.1"/>
    </source>
</evidence>
<dbReference type="Gene3D" id="1.20.120.1080">
    <property type="match status" value="1"/>
</dbReference>
<dbReference type="CDD" id="cd18791">
    <property type="entry name" value="SF2_C_RHA"/>
    <property type="match status" value="1"/>
</dbReference>
<reference evidence="9" key="1">
    <citation type="submission" date="2014-03" db="EMBL/GenBank/DDBJ databases">
        <title>A sequence of cellulolytic fosmid clone of goat rumen metagenome.</title>
        <authorList>
            <person name="Lee K.-T."/>
            <person name="Kim J.-Y."/>
            <person name="Kim Y.-J."/>
            <person name="Ahn J.-H."/>
            <person name="Park M.-N."/>
            <person name="Kim J.-H."/>
            <person name="Kim T.-H."/>
        </authorList>
    </citation>
    <scope>NUCLEOTIDE SEQUENCE</scope>
</reference>
<dbReference type="InterPro" id="IPR048333">
    <property type="entry name" value="HA2_WH"/>
</dbReference>
<dbReference type="Pfam" id="PF21010">
    <property type="entry name" value="HA2_C"/>
    <property type="match status" value="1"/>
</dbReference>
<evidence type="ECO:0000256" key="6">
    <source>
        <dbReference type="ARBA" id="ARBA00022840"/>
    </source>
</evidence>
<dbReference type="InterPro" id="IPR011709">
    <property type="entry name" value="DEAD-box_helicase_OB_fold"/>
</dbReference>
<dbReference type="Pfam" id="PF00271">
    <property type="entry name" value="Helicase_C"/>
    <property type="match status" value="1"/>
</dbReference>
<dbReference type="SMART" id="SM00490">
    <property type="entry name" value="HELICc"/>
    <property type="match status" value="1"/>
</dbReference>
<evidence type="ECO:0000259" key="8">
    <source>
        <dbReference type="PROSITE" id="PS51194"/>
    </source>
</evidence>
<dbReference type="InterPro" id="IPR014001">
    <property type="entry name" value="Helicase_ATP-bd"/>
</dbReference>
<protein>
    <recommendedName>
        <fullName evidence="2">RNA helicase</fullName>
        <ecNumber evidence="2">3.6.4.13</ecNumber>
    </recommendedName>
</protein>
<feature type="domain" description="Helicase C-terminal" evidence="8">
    <location>
        <begin position="253"/>
        <end position="421"/>
    </location>
</feature>
<dbReference type="Pfam" id="PF11898">
    <property type="entry name" value="DUF3418"/>
    <property type="match status" value="1"/>
</dbReference>
<dbReference type="PANTHER" id="PTHR18934:SF99">
    <property type="entry name" value="ATP-DEPENDENT RNA HELICASE DHX37-RELATED"/>
    <property type="match status" value="1"/>
</dbReference>
<comment type="similarity">
    <text evidence="1">Belongs to the DEAD box helicase family. DEAH subfamily.</text>
</comment>
<dbReference type="InterPro" id="IPR011545">
    <property type="entry name" value="DEAD/DEAH_box_helicase_dom"/>
</dbReference>
<organism evidence="9">
    <name type="scientific">uncultured bacterium Ad_113_F04_contig2</name>
    <dbReference type="NCBI Taxonomy" id="1489296"/>
    <lineage>
        <taxon>Bacteria</taxon>
        <taxon>environmental samples</taxon>
    </lineage>
</organism>
<name>A0A0B4N107_9BACT</name>
<dbReference type="PROSITE" id="PS51194">
    <property type="entry name" value="HELICASE_CTER"/>
    <property type="match status" value="1"/>
</dbReference>
<dbReference type="Pfam" id="PF04408">
    <property type="entry name" value="WHD_HA2"/>
    <property type="match status" value="1"/>
</dbReference>
<dbReference type="SUPFAM" id="SSF52540">
    <property type="entry name" value="P-loop containing nucleoside triphosphate hydrolases"/>
    <property type="match status" value="1"/>
</dbReference>
<dbReference type="InterPro" id="IPR001650">
    <property type="entry name" value="Helicase_C-like"/>
</dbReference>
<accession>A0A0B4N107</accession>